<reference evidence="2 3" key="1">
    <citation type="submission" date="2018-10" db="EMBL/GenBank/DDBJ databases">
        <title>Draft genome of Mycobacterium hodleri strain B.</title>
        <authorList>
            <person name="Amande T.J."/>
            <person name="Mcgenity T.J."/>
        </authorList>
    </citation>
    <scope>NUCLEOTIDE SEQUENCE [LARGE SCALE GENOMIC DNA]</scope>
    <source>
        <strain evidence="2 3">B</strain>
    </source>
</reference>
<feature type="domain" description="ABM" evidence="1">
    <location>
        <begin position="8"/>
        <end position="98"/>
    </location>
</feature>
<keyword evidence="3" id="KW-1185">Reference proteome</keyword>
<proteinExistence type="predicted"/>
<keyword evidence="2" id="KW-0503">Monooxygenase</keyword>
<evidence type="ECO:0000259" key="1">
    <source>
        <dbReference type="PROSITE" id="PS51725"/>
    </source>
</evidence>
<dbReference type="PROSITE" id="PS51725">
    <property type="entry name" value="ABM"/>
    <property type="match status" value="1"/>
</dbReference>
<evidence type="ECO:0000313" key="2">
    <source>
        <dbReference type="EMBL" id="TQR85155.1"/>
    </source>
</evidence>
<gene>
    <name evidence="2" type="ORF">D8S82_18315</name>
</gene>
<dbReference type="Proteomes" id="UP000315759">
    <property type="component" value="Unassembled WGS sequence"/>
</dbReference>
<name>A0A544VYT7_9MYCO</name>
<dbReference type="GO" id="GO:0004497">
    <property type="term" value="F:monooxygenase activity"/>
    <property type="evidence" value="ECO:0007669"/>
    <property type="project" value="UniProtKB-KW"/>
</dbReference>
<comment type="caution">
    <text evidence="2">The sequence shown here is derived from an EMBL/GenBank/DDBJ whole genome shotgun (WGS) entry which is preliminary data.</text>
</comment>
<evidence type="ECO:0000313" key="3">
    <source>
        <dbReference type="Proteomes" id="UP000315759"/>
    </source>
</evidence>
<dbReference type="EMBL" id="VIFX01000023">
    <property type="protein sequence ID" value="TQR85155.1"/>
    <property type="molecule type" value="Genomic_DNA"/>
</dbReference>
<dbReference type="InterPro" id="IPR007138">
    <property type="entry name" value="ABM_dom"/>
</dbReference>
<dbReference type="Gene3D" id="3.30.70.100">
    <property type="match status" value="1"/>
</dbReference>
<dbReference type="AlphaFoldDB" id="A0A544VYT7"/>
<dbReference type="PANTHER" id="PTHR33336">
    <property type="entry name" value="QUINOL MONOOXYGENASE YGIN-RELATED"/>
    <property type="match status" value="1"/>
</dbReference>
<sequence length="106" mass="11464">MTAMPKPIVIVAHWQTTTKDLDTVLGLVAELAPRSIAEPGCLGYEVLQAVDDEPNRLVLIERYADRAALDAHLGSTHYQELVAGRIRPLLTGRQVTVLGAVDLPAP</sequence>
<organism evidence="2 3">
    <name type="scientific">Mycolicibacterium hodleri</name>
    <dbReference type="NCBI Taxonomy" id="49897"/>
    <lineage>
        <taxon>Bacteria</taxon>
        <taxon>Bacillati</taxon>
        <taxon>Actinomycetota</taxon>
        <taxon>Actinomycetes</taxon>
        <taxon>Mycobacteriales</taxon>
        <taxon>Mycobacteriaceae</taxon>
        <taxon>Mycolicibacterium</taxon>
    </lineage>
</organism>
<dbReference type="PANTHER" id="PTHR33336:SF3">
    <property type="entry name" value="ABM DOMAIN-CONTAINING PROTEIN"/>
    <property type="match status" value="1"/>
</dbReference>
<accession>A0A544VYT7</accession>
<dbReference type="InterPro" id="IPR011008">
    <property type="entry name" value="Dimeric_a/b-barrel"/>
</dbReference>
<keyword evidence="2" id="KW-0560">Oxidoreductase</keyword>
<dbReference type="GO" id="GO:0005829">
    <property type="term" value="C:cytosol"/>
    <property type="evidence" value="ECO:0007669"/>
    <property type="project" value="TreeGrafter"/>
</dbReference>
<protein>
    <submittedName>
        <fullName evidence="2">Antibiotic biosynthesis monooxygenase</fullName>
    </submittedName>
</protein>
<dbReference type="SUPFAM" id="SSF54909">
    <property type="entry name" value="Dimeric alpha+beta barrel"/>
    <property type="match status" value="1"/>
</dbReference>
<dbReference type="InterPro" id="IPR050744">
    <property type="entry name" value="AI-2_Isomerase_LsrG"/>
</dbReference>
<dbReference type="Pfam" id="PF03992">
    <property type="entry name" value="ABM"/>
    <property type="match status" value="1"/>
</dbReference>